<dbReference type="PANTHER" id="PTHR14657">
    <property type="entry name" value="IGF-LIKE FAMILY RECEPTOR 1"/>
    <property type="match status" value="1"/>
</dbReference>
<keyword evidence="6" id="KW-1185">Reference proteome</keyword>
<feature type="transmembrane region" description="Helical" evidence="3">
    <location>
        <begin position="207"/>
        <end position="229"/>
    </location>
</feature>
<evidence type="ECO:0000256" key="1">
    <source>
        <dbReference type="PROSITE-ProRule" id="PRU00206"/>
    </source>
</evidence>
<feature type="repeat" description="TNFR-Cys" evidence="1">
    <location>
        <begin position="89"/>
        <end position="126"/>
    </location>
</feature>
<keyword evidence="3" id="KW-0472">Membrane</keyword>
<dbReference type="EMBL" id="JAHFZB010000038">
    <property type="protein sequence ID" value="KAK6469790.1"/>
    <property type="molecule type" value="Genomic_DNA"/>
</dbReference>
<dbReference type="PROSITE" id="PS50050">
    <property type="entry name" value="TNFR_NGFR_2"/>
    <property type="match status" value="1"/>
</dbReference>
<organism evidence="5 6">
    <name type="scientific">Huso huso</name>
    <name type="common">Beluga</name>
    <name type="synonym">Acipenser huso</name>
    <dbReference type="NCBI Taxonomy" id="61971"/>
    <lineage>
        <taxon>Eukaryota</taxon>
        <taxon>Metazoa</taxon>
        <taxon>Chordata</taxon>
        <taxon>Craniata</taxon>
        <taxon>Vertebrata</taxon>
        <taxon>Euteleostomi</taxon>
        <taxon>Actinopterygii</taxon>
        <taxon>Chondrostei</taxon>
        <taxon>Acipenseriformes</taxon>
        <taxon>Acipenseridae</taxon>
        <taxon>Huso</taxon>
    </lineage>
</organism>
<feature type="domain" description="TNFR-Cys" evidence="4">
    <location>
        <begin position="89"/>
        <end position="126"/>
    </location>
</feature>
<protein>
    <submittedName>
        <fullName evidence="5">IGF-like family receptor 1</fullName>
    </submittedName>
</protein>
<dbReference type="SMART" id="SM00208">
    <property type="entry name" value="TNFR"/>
    <property type="match status" value="1"/>
</dbReference>
<dbReference type="InterPro" id="IPR001368">
    <property type="entry name" value="TNFR/NGFR_Cys_rich_reg"/>
</dbReference>
<proteinExistence type="predicted"/>
<dbReference type="SUPFAM" id="SSF47986">
    <property type="entry name" value="DEATH domain"/>
    <property type="match status" value="1"/>
</dbReference>
<evidence type="ECO:0000259" key="4">
    <source>
        <dbReference type="PROSITE" id="PS50050"/>
    </source>
</evidence>
<dbReference type="Gene3D" id="1.10.533.10">
    <property type="entry name" value="Death Domain, Fas"/>
    <property type="match status" value="1"/>
</dbReference>
<feature type="compositionally biased region" description="Polar residues" evidence="2">
    <location>
        <begin position="173"/>
        <end position="184"/>
    </location>
</feature>
<evidence type="ECO:0000313" key="6">
    <source>
        <dbReference type="Proteomes" id="UP001369086"/>
    </source>
</evidence>
<accession>A0ABR0YBD8</accession>
<dbReference type="InterPro" id="IPR042355">
    <property type="entry name" value="IGFLR1"/>
</dbReference>
<comment type="caution">
    <text evidence="5">The sequence shown here is derived from an EMBL/GenBank/DDBJ whole genome shotgun (WGS) entry which is preliminary data.</text>
</comment>
<dbReference type="Pfam" id="PF00020">
    <property type="entry name" value="TNFR_c6"/>
    <property type="match status" value="1"/>
</dbReference>
<dbReference type="Proteomes" id="UP001369086">
    <property type="component" value="Unassembled WGS sequence"/>
</dbReference>
<dbReference type="PANTHER" id="PTHR14657:SF2">
    <property type="entry name" value="IGF-LIKE FAMILY RECEPTOR 1"/>
    <property type="match status" value="1"/>
</dbReference>
<keyword evidence="3" id="KW-0812">Transmembrane</keyword>
<dbReference type="PROSITE" id="PS00652">
    <property type="entry name" value="TNFR_NGFR_1"/>
    <property type="match status" value="1"/>
</dbReference>
<reference evidence="5 6" key="1">
    <citation type="submission" date="2021-05" db="EMBL/GenBank/DDBJ databases">
        <authorList>
            <person name="Zahm M."/>
            <person name="Klopp C."/>
            <person name="Cabau C."/>
            <person name="Kuhl H."/>
            <person name="Suciu R."/>
            <person name="Ciorpac M."/>
            <person name="Holostenco D."/>
            <person name="Gessner J."/>
            <person name="Wuertz S."/>
            <person name="Hohne C."/>
            <person name="Stock M."/>
            <person name="Gislard M."/>
            <person name="Lluch J."/>
            <person name="Milhes M."/>
            <person name="Lampietro C."/>
            <person name="Lopez Roques C."/>
            <person name="Donnadieu C."/>
            <person name="Du K."/>
            <person name="Schartl M."/>
            <person name="Guiguen Y."/>
        </authorList>
    </citation>
    <scope>NUCLEOTIDE SEQUENCE [LARGE SCALE GENOMIC DNA]</scope>
    <source>
        <strain evidence="5">Hh-F2</strain>
        <tissue evidence="5">Blood</tissue>
    </source>
</reference>
<comment type="caution">
    <text evidence="1">Lacks conserved residue(s) required for the propagation of feature annotation.</text>
</comment>
<feature type="region of interest" description="Disordered" evidence="2">
    <location>
        <begin position="173"/>
        <end position="197"/>
    </location>
</feature>
<evidence type="ECO:0000313" key="5">
    <source>
        <dbReference type="EMBL" id="KAK6469790.1"/>
    </source>
</evidence>
<gene>
    <name evidence="5" type="ORF">HHUSO_G32203</name>
</gene>
<evidence type="ECO:0000256" key="2">
    <source>
        <dbReference type="SAM" id="MobiDB-lite"/>
    </source>
</evidence>
<sequence length="386" mass="42441">MPSPFRSLFTGSRNAIRRSRHKISKDVWIASITDGSGRLYSKRCSYLSYWSESECRACEKDYPREAGKEYSPNCGIPDEGGRLTTPLRPCANGTYNTGTHDLCQPCSKCHGRRTLRRCSATRDTQCCGEGDCQPVCCWCSGSVGEESGNTECPHADFSCVPAEGTQCLQYQEGTTDPGQSTGQTPAGPKMMTSAHGTMSQTTPATRLYVWCSVLVILVVIVTGIVLSLVSKNYKQLQDRLDLAAHDSDGESELSPLSDRLEDGPVEVFTDKTLNEMLAPGLQEAPLQRVLDDLDVLEELVMLLDPESPNSRTTRHLAARCSFPATWINYTYSMRDSKSPLKAVLEAVSAKWPDWTVGQLARVLADMGRNDAVKILARLPPDSREAL</sequence>
<keyword evidence="3" id="KW-1133">Transmembrane helix</keyword>
<name>A0ABR0YBD8_HUSHU</name>
<dbReference type="InterPro" id="IPR011029">
    <property type="entry name" value="DEATH-like_dom_sf"/>
</dbReference>
<evidence type="ECO:0000256" key="3">
    <source>
        <dbReference type="SAM" id="Phobius"/>
    </source>
</evidence>